<evidence type="ECO:0000256" key="4">
    <source>
        <dbReference type="SAM" id="MobiDB-lite"/>
    </source>
</evidence>
<proteinExistence type="predicted"/>
<feature type="region of interest" description="Disordered" evidence="4">
    <location>
        <begin position="1"/>
        <end position="21"/>
    </location>
</feature>
<dbReference type="SMART" id="SM00862">
    <property type="entry name" value="Trans_reg_C"/>
    <property type="match status" value="1"/>
</dbReference>
<dbReference type="PROSITE" id="PS50110">
    <property type="entry name" value="RESPONSE_REGULATORY"/>
    <property type="match status" value="1"/>
</dbReference>
<dbReference type="EMBL" id="JAFEJT020000012">
    <property type="protein sequence ID" value="MCH9275508.1"/>
    <property type="molecule type" value="Genomic_DNA"/>
</dbReference>
<comment type="caution">
    <text evidence="7">The sequence shown here is derived from an EMBL/GenBank/DDBJ whole genome shotgun (WGS) entry which is preliminary data.</text>
</comment>
<reference evidence="7 8" key="2">
    <citation type="journal article" date="2021" name="Syst. Appl. Microbiol.">
        <title>Phylogenetic classification of ten novel species belonging to the genus Bifidobacterium comprising B. phasiani sp. nov., B. pongonis sp. nov., B. saguinibicoloris sp. nov., B. colobi sp. nov., B. simiiventris sp. nov., B. santillanense sp. nov., B. miconis sp. nov., B. amazonense sp. nov., B. pluvialisilvae sp. nov., and B. miconisargentati sp. nov.</title>
        <authorList>
            <person name="Lugli G.A."/>
            <person name="Calvete-Torre I."/>
            <person name="Alessandri G."/>
            <person name="Milani C."/>
            <person name="Turroni F."/>
            <person name="Laiolo P."/>
            <person name="Ossiprandi M.C."/>
            <person name="Margolles A."/>
            <person name="Ruiz L."/>
            <person name="Ventura M."/>
        </authorList>
    </citation>
    <scope>NUCLEOTIDE SEQUENCE [LARGE SCALE GENOMIC DNA]</scope>
    <source>
        <strain evidence="7 8">MA1</strain>
    </source>
</reference>
<dbReference type="Gene3D" id="1.10.10.10">
    <property type="entry name" value="Winged helix-like DNA-binding domain superfamily/Winged helix DNA-binding domain"/>
    <property type="match status" value="1"/>
</dbReference>
<dbReference type="SUPFAM" id="SSF52172">
    <property type="entry name" value="CheY-like"/>
    <property type="match status" value="1"/>
</dbReference>
<dbReference type="SMART" id="SM00448">
    <property type="entry name" value="REC"/>
    <property type="match status" value="1"/>
</dbReference>
<dbReference type="SUPFAM" id="SSF46894">
    <property type="entry name" value="C-terminal effector domain of the bipartite response regulators"/>
    <property type="match status" value="1"/>
</dbReference>
<feature type="domain" description="Response regulatory" evidence="5">
    <location>
        <begin position="35"/>
        <end position="148"/>
    </location>
</feature>
<evidence type="ECO:0000256" key="3">
    <source>
        <dbReference type="PROSITE-ProRule" id="PRU01091"/>
    </source>
</evidence>
<feature type="modified residue" description="4-aspartylphosphate" evidence="2">
    <location>
        <position position="83"/>
    </location>
</feature>
<dbReference type="InterPro" id="IPR001789">
    <property type="entry name" value="Sig_transdc_resp-reg_receiver"/>
</dbReference>
<dbReference type="Pfam" id="PF00486">
    <property type="entry name" value="Trans_reg_C"/>
    <property type="match status" value="1"/>
</dbReference>
<evidence type="ECO:0000256" key="1">
    <source>
        <dbReference type="ARBA" id="ARBA00023125"/>
    </source>
</evidence>
<keyword evidence="1 3" id="KW-0238">DNA-binding</keyword>
<gene>
    <name evidence="7" type="ORF">JS533_004350</name>
</gene>
<name>A0ABS9VTU7_9BIFI</name>
<dbReference type="Gene3D" id="3.40.50.2300">
    <property type="match status" value="1"/>
</dbReference>
<dbReference type="Proteomes" id="UP000710815">
    <property type="component" value="Unassembled WGS sequence"/>
</dbReference>
<protein>
    <submittedName>
        <fullName evidence="7">Response regulator transcription factor</fullName>
    </submittedName>
</protein>
<evidence type="ECO:0000259" key="5">
    <source>
        <dbReference type="PROSITE" id="PS50110"/>
    </source>
</evidence>
<evidence type="ECO:0000313" key="8">
    <source>
        <dbReference type="Proteomes" id="UP000710815"/>
    </source>
</evidence>
<dbReference type="InterPro" id="IPR011006">
    <property type="entry name" value="CheY-like_superfamily"/>
</dbReference>
<dbReference type="InterPro" id="IPR001867">
    <property type="entry name" value="OmpR/PhoB-type_DNA-bd"/>
</dbReference>
<dbReference type="Gene3D" id="6.10.250.690">
    <property type="match status" value="1"/>
</dbReference>
<dbReference type="PROSITE" id="PS51755">
    <property type="entry name" value="OMPR_PHOB"/>
    <property type="match status" value="1"/>
</dbReference>
<evidence type="ECO:0000256" key="2">
    <source>
        <dbReference type="PROSITE-ProRule" id="PRU00169"/>
    </source>
</evidence>
<dbReference type="InterPro" id="IPR039420">
    <property type="entry name" value="WalR-like"/>
</dbReference>
<dbReference type="Pfam" id="PF00072">
    <property type="entry name" value="Response_reg"/>
    <property type="match status" value="1"/>
</dbReference>
<keyword evidence="2" id="KW-0597">Phosphoprotein</keyword>
<reference evidence="7 8" key="1">
    <citation type="journal article" date="2021" name="Environ. Microbiol.">
        <title>Genetic insights into the dark matter of the mammalian gut microbiota through targeted genome reconstruction.</title>
        <authorList>
            <person name="Lugli G.A."/>
            <person name="Alessandri G."/>
            <person name="Milani C."/>
            <person name="Viappiani A."/>
            <person name="Fontana F."/>
            <person name="Tarracchini C."/>
            <person name="Mancabelli L."/>
            <person name="Argentini C."/>
            <person name="Ruiz L."/>
            <person name="Margolles A."/>
            <person name="van Sinderen D."/>
            <person name="Turroni F."/>
            <person name="Ventura M."/>
        </authorList>
    </citation>
    <scope>NUCLEOTIDE SEQUENCE [LARGE SCALE GENOMIC DNA]</scope>
    <source>
        <strain evidence="7 8">MA1</strain>
    </source>
</reference>
<organism evidence="7 8">
    <name type="scientific">Bifidobacterium amazonense</name>
    <dbReference type="NCBI Taxonomy" id="2809027"/>
    <lineage>
        <taxon>Bacteria</taxon>
        <taxon>Bacillati</taxon>
        <taxon>Actinomycetota</taxon>
        <taxon>Actinomycetes</taxon>
        <taxon>Bifidobacteriales</taxon>
        <taxon>Bifidobacteriaceae</taxon>
        <taxon>Bifidobacterium</taxon>
    </lineage>
</organism>
<evidence type="ECO:0000313" key="7">
    <source>
        <dbReference type="EMBL" id="MCH9275508.1"/>
    </source>
</evidence>
<feature type="DNA-binding region" description="OmpR/PhoB-type" evidence="3">
    <location>
        <begin position="155"/>
        <end position="248"/>
    </location>
</feature>
<dbReference type="RefSeq" id="WP_241513290.1">
    <property type="nucleotide sequence ID" value="NZ_JAFEJT020000012.1"/>
</dbReference>
<dbReference type="PANTHER" id="PTHR48111:SF36">
    <property type="entry name" value="TRANSCRIPTIONAL REGULATORY PROTEIN CUTR"/>
    <property type="match status" value="1"/>
</dbReference>
<dbReference type="PANTHER" id="PTHR48111">
    <property type="entry name" value="REGULATOR OF RPOS"/>
    <property type="match status" value="1"/>
</dbReference>
<keyword evidence="8" id="KW-1185">Reference proteome</keyword>
<dbReference type="InterPro" id="IPR036388">
    <property type="entry name" value="WH-like_DNA-bd_sf"/>
</dbReference>
<dbReference type="InterPro" id="IPR016032">
    <property type="entry name" value="Sig_transdc_resp-reg_C-effctor"/>
</dbReference>
<accession>A0ABS9VTU7</accession>
<feature type="domain" description="OmpR/PhoB-type" evidence="6">
    <location>
        <begin position="155"/>
        <end position="248"/>
    </location>
</feature>
<evidence type="ECO:0000259" key="6">
    <source>
        <dbReference type="PROSITE" id="PS51755"/>
    </source>
</evidence>
<sequence>MTTVRTTPMDAAKGVATGPNDPVALRDPARLLLPAVLLIEDDPNLGSMTSEMLQPDYRVDWVETQAAARDRLRSAGYDALIVDRRLPDGDGLDLVRTLRGGGMTVPALVLTALSGVDDIVTGLDSGANDYLSKPFHFVELEARLRALLRGFHAQSASIPIGDWTLKPGSNAVEDPEGRSVALTDAETKLLTVIAGSPDHVFSREELLGRVFNEGADMGTVDVYVSYVRGKTVRGIIDTVRGRGYRIGSPMAQ</sequence>
<dbReference type="CDD" id="cd00383">
    <property type="entry name" value="trans_reg_C"/>
    <property type="match status" value="1"/>
</dbReference>